<comment type="caution">
    <text evidence="2">The sequence shown here is derived from an EMBL/GenBank/DDBJ whole genome shotgun (WGS) entry which is preliminary data.</text>
</comment>
<keyword evidence="2" id="KW-0966">Cell projection</keyword>
<sequence length="131" mass="15204">MKSRDHLIRLKRFQVDERRRRVTQIESMIADFSRMVVDLDREIASEEQRSGISDPNHYAYPTFARAAVTRRDNLKRSSDELKDQLDEARGLLGEAQDELKKVETLDGRDKMPAMEAARPERDMGMARLARA</sequence>
<evidence type="ECO:0000313" key="2">
    <source>
        <dbReference type="EMBL" id="RYB04804.1"/>
    </source>
</evidence>
<keyword evidence="2" id="KW-0282">Flagellum</keyword>
<evidence type="ECO:0000313" key="3">
    <source>
        <dbReference type="Proteomes" id="UP000289411"/>
    </source>
</evidence>
<keyword evidence="3" id="KW-1185">Reference proteome</keyword>
<proteinExistence type="predicted"/>
<evidence type="ECO:0000256" key="1">
    <source>
        <dbReference type="SAM" id="MobiDB-lite"/>
    </source>
</evidence>
<accession>A0A4Q2RE71</accession>
<dbReference type="RefSeq" id="WP_129219561.1">
    <property type="nucleotide sequence ID" value="NZ_QYBC01000009.1"/>
</dbReference>
<reference evidence="2 3" key="2">
    <citation type="submission" date="2019-02" db="EMBL/GenBank/DDBJ databases">
        <title>'Lichenibacterium ramalinii' gen. nov. sp. nov., 'Lichenibacterium minor' gen. nov. sp. nov.</title>
        <authorList>
            <person name="Pankratov T."/>
        </authorList>
    </citation>
    <scope>NUCLEOTIDE SEQUENCE [LARGE SCALE GENOMIC DNA]</scope>
    <source>
        <strain evidence="2 3">RmlP001</strain>
    </source>
</reference>
<protein>
    <submittedName>
        <fullName evidence="2">Flagellar export protein FliJ</fullName>
    </submittedName>
</protein>
<dbReference type="EMBL" id="QYBC01000009">
    <property type="protein sequence ID" value="RYB04804.1"/>
    <property type="molecule type" value="Genomic_DNA"/>
</dbReference>
<name>A0A4Q2RE71_9HYPH</name>
<feature type="region of interest" description="Disordered" evidence="1">
    <location>
        <begin position="100"/>
        <end position="131"/>
    </location>
</feature>
<dbReference type="OrthoDB" id="7871364at2"/>
<gene>
    <name evidence="2" type="ORF">D3272_12480</name>
</gene>
<organism evidence="2 3">
    <name type="scientific">Lichenibacterium ramalinae</name>
    <dbReference type="NCBI Taxonomy" id="2316527"/>
    <lineage>
        <taxon>Bacteria</taxon>
        <taxon>Pseudomonadati</taxon>
        <taxon>Pseudomonadota</taxon>
        <taxon>Alphaproteobacteria</taxon>
        <taxon>Hyphomicrobiales</taxon>
        <taxon>Lichenihabitantaceae</taxon>
        <taxon>Lichenibacterium</taxon>
    </lineage>
</organism>
<feature type="compositionally biased region" description="Basic and acidic residues" evidence="1">
    <location>
        <begin position="100"/>
        <end position="124"/>
    </location>
</feature>
<dbReference type="Proteomes" id="UP000289411">
    <property type="component" value="Unassembled WGS sequence"/>
</dbReference>
<reference evidence="2 3" key="1">
    <citation type="submission" date="2018-09" db="EMBL/GenBank/DDBJ databases">
        <authorList>
            <person name="Grouzdev D.S."/>
            <person name="Krutkina M.S."/>
        </authorList>
    </citation>
    <scope>NUCLEOTIDE SEQUENCE [LARGE SCALE GENOMIC DNA]</scope>
    <source>
        <strain evidence="2 3">RmlP001</strain>
    </source>
</reference>
<dbReference type="AlphaFoldDB" id="A0A4Q2RE71"/>
<keyword evidence="2" id="KW-0969">Cilium</keyword>